<protein>
    <recommendedName>
        <fullName evidence="3">DUF1618 domain-containing protein</fullName>
    </recommendedName>
</protein>
<evidence type="ECO:0000313" key="2">
    <source>
        <dbReference type="Proteomes" id="UP001159363"/>
    </source>
</evidence>
<keyword evidence="2" id="KW-1185">Reference proteome</keyword>
<dbReference type="Proteomes" id="UP001159363">
    <property type="component" value="Chromosome 8"/>
</dbReference>
<comment type="caution">
    <text evidence="1">The sequence shown here is derived from an EMBL/GenBank/DDBJ whole genome shotgun (WGS) entry which is preliminary data.</text>
</comment>
<accession>A0ABQ9GTC4</accession>
<evidence type="ECO:0008006" key="3">
    <source>
        <dbReference type="Google" id="ProtNLM"/>
    </source>
</evidence>
<gene>
    <name evidence="1" type="ORF">PR048_023167</name>
</gene>
<name>A0ABQ9GTC4_9NEOP</name>
<evidence type="ECO:0000313" key="1">
    <source>
        <dbReference type="EMBL" id="KAJ8875272.1"/>
    </source>
</evidence>
<sequence>MTIIRVASSLPCLPLSRGRDGVVVRLLASHQGKACSITGGVAPRFLHVGVVPGDATARLTLIGSQDFDIKSRPNIFIQFSPFLLPGRHSGCSTSDNASEAEATPGSGRVNDLAVIACEFSGHRLPRRNSRCEEPSGPAFSDGYVRHGRDGKRLATMQRVVIVVCDCRESTNWDIPAVVSFRVCNDPAVDETFRSSSSARHVEVKSRQTSYLVVLELAPGRCVGFYLITPCVTLPASLSTDMARQTWAQKPGHSGFSHVGIVPDDAIGRRVFSRISASPAPSFRRCPILTATTLIGSEDFDVKRPRPCSLYVGHLSYVYMTPQRTFSRLNFWSMEEAPTWRFQGNRAAVAERSDYSPPIWANQVRFPAGPLLDFSHVGIVSDDAAGRRAFFRGTPVSPVLAFQRCSVFTSLHPHRLSRRRCQQPPKSLHSLRETPDELHELQMQLQQNCVGVQQHGSRLTNRESCAVCRSQSDERLTSRALRSQSANGYAYITRSAMPLHLAIMWSGIRAYSIYAANFCRDMGAAVARLLASRQDEQCSIPAAGSPGFLRVVNVTDVDIGRQTFSAYACFSCPGIPPLLSY</sequence>
<reference evidence="1 2" key="1">
    <citation type="submission" date="2023-02" db="EMBL/GenBank/DDBJ databases">
        <title>LHISI_Scaffold_Assembly.</title>
        <authorList>
            <person name="Stuart O.P."/>
            <person name="Cleave R."/>
            <person name="Magrath M.J.L."/>
            <person name="Mikheyev A.S."/>
        </authorList>
    </citation>
    <scope>NUCLEOTIDE SEQUENCE [LARGE SCALE GENOMIC DNA]</scope>
    <source>
        <strain evidence="1">Daus_M_001</strain>
        <tissue evidence="1">Leg muscle</tissue>
    </source>
</reference>
<dbReference type="EMBL" id="JARBHB010000009">
    <property type="protein sequence ID" value="KAJ8875272.1"/>
    <property type="molecule type" value="Genomic_DNA"/>
</dbReference>
<organism evidence="1 2">
    <name type="scientific">Dryococelus australis</name>
    <dbReference type="NCBI Taxonomy" id="614101"/>
    <lineage>
        <taxon>Eukaryota</taxon>
        <taxon>Metazoa</taxon>
        <taxon>Ecdysozoa</taxon>
        <taxon>Arthropoda</taxon>
        <taxon>Hexapoda</taxon>
        <taxon>Insecta</taxon>
        <taxon>Pterygota</taxon>
        <taxon>Neoptera</taxon>
        <taxon>Polyneoptera</taxon>
        <taxon>Phasmatodea</taxon>
        <taxon>Verophasmatodea</taxon>
        <taxon>Anareolatae</taxon>
        <taxon>Phasmatidae</taxon>
        <taxon>Eurycanthinae</taxon>
        <taxon>Dryococelus</taxon>
    </lineage>
</organism>
<proteinExistence type="predicted"/>